<evidence type="ECO:0000313" key="1">
    <source>
        <dbReference type="EMBL" id="TPX44682.1"/>
    </source>
</evidence>
<name>A0A507CZS1_9FUNG</name>
<evidence type="ECO:0000313" key="2">
    <source>
        <dbReference type="Proteomes" id="UP000320475"/>
    </source>
</evidence>
<comment type="caution">
    <text evidence="1">The sequence shown here is derived from an EMBL/GenBank/DDBJ whole genome shotgun (WGS) entry which is preliminary data.</text>
</comment>
<protein>
    <submittedName>
        <fullName evidence="1">Uncharacterized protein</fullName>
    </submittedName>
</protein>
<accession>A0A507CZS1</accession>
<dbReference type="Proteomes" id="UP000320475">
    <property type="component" value="Unassembled WGS sequence"/>
</dbReference>
<dbReference type="EMBL" id="QEAM01000171">
    <property type="protein sequence ID" value="TPX44682.1"/>
    <property type="molecule type" value="Genomic_DNA"/>
</dbReference>
<sequence length="124" mass="14020">TFTDTTLGLPFDDLRKSADFHAFVPAKARLKILQMMKEFGQSRLNSRLSVAKYQIELLSRRIDASYGGATQEENQLAYVRRNILEMQKKLASREVRYNALIEPFQGARDTDVNDKGKAPMGHGG</sequence>
<reference evidence="1 2" key="1">
    <citation type="journal article" date="2019" name="Sci. Rep.">
        <title>Comparative genomics of chytrid fungi reveal insights into the obligate biotrophic and pathogenic lifestyle of Synchytrium endobioticum.</title>
        <authorList>
            <person name="van de Vossenberg B.T.L.H."/>
            <person name="Warris S."/>
            <person name="Nguyen H.D.T."/>
            <person name="van Gent-Pelzer M.P.E."/>
            <person name="Joly D.L."/>
            <person name="van de Geest H.C."/>
            <person name="Bonants P.J.M."/>
            <person name="Smith D.S."/>
            <person name="Levesque C.A."/>
            <person name="van der Lee T.A.J."/>
        </authorList>
    </citation>
    <scope>NUCLEOTIDE SEQUENCE [LARGE SCALE GENOMIC DNA]</scope>
    <source>
        <strain evidence="1 2">LEV6574</strain>
    </source>
</reference>
<dbReference type="AlphaFoldDB" id="A0A507CZS1"/>
<dbReference type="VEuPathDB" id="FungiDB:SeMB42_g02154"/>
<proteinExistence type="predicted"/>
<gene>
    <name evidence="1" type="ORF">SeLEV6574_g04334</name>
</gene>
<organism evidence="1 2">
    <name type="scientific">Synchytrium endobioticum</name>
    <dbReference type="NCBI Taxonomy" id="286115"/>
    <lineage>
        <taxon>Eukaryota</taxon>
        <taxon>Fungi</taxon>
        <taxon>Fungi incertae sedis</taxon>
        <taxon>Chytridiomycota</taxon>
        <taxon>Chytridiomycota incertae sedis</taxon>
        <taxon>Chytridiomycetes</taxon>
        <taxon>Synchytriales</taxon>
        <taxon>Synchytriaceae</taxon>
        <taxon>Synchytrium</taxon>
    </lineage>
</organism>
<feature type="non-terminal residue" evidence="1">
    <location>
        <position position="1"/>
    </location>
</feature>